<accession>A0ABV3BFL2</accession>
<feature type="compositionally biased region" description="Gly residues" evidence="1">
    <location>
        <begin position="291"/>
        <end position="302"/>
    </location>
</feature>
<dbReference type="EMBL" id="JBEYXV010000001">
    <property type="protein sequence ID" value="MEU6819732.1"/>
    <property type="molecule type" value="Genomic_DNA"/>
</dbReference>
<dbReference type="SMART" id="SM00728">
    <property type="entry name" value="ChW"/>
    <property type="match status" value="1"/>
</dbReference>
<feature type="region of interest" description="Disordered" evidence="1">
    <location>
        <begin position="251"/>
        <end position="319"/>
    </location>
</feature>
<evidence type="ECO:0000313" key="4">
    <source>
        <dbReference type="Proteomes" id="UP001551176"/>
    </source>
</evidence>
<keyword evidence="3" id="KW-0378">Hydrolase</keyword>
<dbReference type="GO" id="GO:0016787">
    <property type="term" value="F:hydrolase activity"/>
    <property type="evidence" value="ECO:0007669"/>
    <property type="project" value="UniProtKB-KW"/>
</dbReference>
<feature type="compositionally biased region" description="Pro residues" evidence="1">
    <location>
        <begin position="263"/>
        <end position="275"/>
    </location>
</feature>
<evidence type="ECO:0000256" key="2">
    <source>
        <dbReference type="SAM" id="Phobius"/>
    </source>
</evidence>
<evidence type="ECO:0000256" key="1">
    <source>
        <dbReference type="SAM" id="MobiDB-lite"/>
    </source>
</evidence>
<organism evidence="3 4">
    <name type="scientific">Streptomyces atriruber</name>
    <dbReference type="NCBI Taxonomy" id="545121"/>
    <lineage>
        <taxon>Bacteria</taxon>
        <taxon>Bacillati</taxon>
        <taxon>Actinomycetota</taxon>
        <taxon>Actinomycetes</taxon>
        <taxon>Kitasatosporales</taxon>
        <taxon>Streptomycetaceae</taxon>
        <taxon>Streptomyces</taxon>
    </lineage>
</organism>
<proteinExistence type="predicted"/>
<keyword evidence="4" id="KW-1185">Reference proteome</keyword>
<sequence length="462" mass="49027">MSLWTSLEPASVTVDPGSTTTVQLRVRNTGDIVDAYRFEPVGDLAPWTTVEPAVLRLYPGTTGTVELTFAPPRTADATVGAHPYAVRITPAEHAGAVVVPEGNVTVTPFTEMRAELVPSAVKGWFRGRPQLAVDNLGNTTVTASLSGNDNGDRLSYDIQPGNVQIEPGRAAFVKATLRPRQITWFGSKQEQPYALSVRRSGTEPVDVDGIFVQRSILPGWLAGTLGLVLALTIAFVTIWLTYSPQMQSVAREKPQESGAVVPDSPPPPKKTAPPAPDEEKTEEPPAEEDGGGSGESDGGGGGGEEEPAEQTAADAVNELAQSSEGRHICYRAYVEDAWQEPVCDGAEAGAAGQGTPIKSLNIAVTGTQGVTGTGAFVGEGWRKEIPWSNAEDGKDMFFGSTESADPALEGFTYKVFDGSVCSDAFVTEKDWMGEVCTDPGQFKYHGSPMELNLSLEAVRLTV</sequence>
<keyword evidence="2" id="KW-1133">Transmembrane helix</keyword>
<comment type="caution">
    <text evidence="3">The sequence shown here is derived from an EMBL/GenBank/DDBJ whole genome shotgun (WGS) entry which is preliminary data.</text>
</comment>
<dbReference type="Proteomes" id="UP001551176">
    <property type="component" value="Unassembled WGS sequence"/>
</dbReference>
<gene>
    <name evidence="3" type="ORF">ABZ921_03815</name>
</gene>
<keyword evidence="2" id="KW-0472">Membrane</keyword>
<keyword evidence="2" id="KW-0812">Transmembrane</keyword>
<dbReference type="InterPro" id="IPR006637">
    <property type="entry name" value="ChW"/>
</dbReference>
<reference evidence="3 4" key="1">
    <citation type="submission" date="2024-06" db="EMBL/GenBank/DDBJ databases">
        <title>The Natural Products Discovery Center: Release of the First 8490 Sequenced Strains for Exploring Actinobacteria Biosynthetic Diversity.</title>
        <authorList>
            <person name="Kalkreuter E."/>
            <person name="Kautsar S.A."/>
            <person name="Yang D."/>
            <person name="Bader C.D."/>
            <person name="Teijaro C.N."/>
            <person name="Fluegel L."/>
            <person name="Davis C.M."/>
            <person name="Simpson J.R."/>
            <person name="Lauterbach L."/>
            <person name="Steele A.D."/>
            <person name="Gui C."/>
            <person name="Meng S."/>
            <person name="Li G."/>
            <person name="Viehrig K."/>
            <person name="Ye F."/>
            <person name="Su P."/>
            <person name="Kiefer A.F."/>
            <person name="Nichols A."/>
            <person name="Cepeda A.J."/>
            <person name="Yan W."/>
            <person name="Fan B."/>
            <person name="Jiang Y."/>
            <person name="Adhikari A."/>
            <person name="Zheng C.-J."/>
            <person name="Schuster L."/>
            <person name="Cowan T.M."/>
            <person name="Smanski M.J."/>
            <person name="Chevrette M.G."/>
            <person name="De Carvalho L.P.S."/>
            <person name="Shen B."/>
        </authorList>
    </citation>
    <scope>NUCLEOTIDE SEQUENCE [LARGE SCALE GENOMIC DNA]</scope>
    <source>
        <strain evidence="3 4">NPDC046838</strain>
    </source>
</reference>
<dbReference type="Pfam" id="PF07538">
    <property type="entry name" value="ChW"/>
    <property type="match status" value="1"/>
</dbReference>
<feature type="transmembrane region" description="Helical" evidence="2">
    <location>
        <begin position="220"/>
        <end position="242"/>
    </location>
</feature>
<feature type="compositionally biased region" description="Acidic residues" evidence="1">
    <location>
        <begin position="279"/>
        <end position="290"/>
    </location>
</feature>
<evidence type="ECO:0000313" key="3">
    <source>
        <dbReference type="EMBL" id="MEU6819732.1"/>
    </source>
</evidence>
<name>A0ABV3BFL2_9ACTN</name>
<protein>
    <submittedName>
        <fullName evidence="3">Hydrolase</fullName>
    </submittedName>
</protein>
<dbReference type="RefSeq" id="WP_359344359.1">
    <property type="nucleotide sequence ID" value="NZ_JBEYXV010000001.1"/>
</dbReference>